<dbReference type="InterPro" id="IPR012292">
    <property type="entry name" value="Globin/Proto"/>
</dbReference>
<accession>A0A1M5S5L9</accession>
<comment type="similarity">
    <text evidence="1">Belongs to the globin family.</text>
</comment>
<protein>
    <submittedName>
        <fullName evidence="3">Hemoglobin-like flavoprotein</fullName>
    </submittedName>
</protein>
<dbReference type="EMBL" id="LT670818">
    <property type="protein sequence ID" value="SHH33558.1"/>
    <property type="molecule type" value="Genomic_DNA"/>
</dbReference>
<dbReference type="InterPro" id="IPR009050">
    <property type="entry name" value="Globin-like_sf"/>
</dbReference>
<proteinExistence type="inferred from homology"/>
<dbReference type="GO" id="GO:0020037">
    <property type="term" value="F:heme binding"/>
    <property type="evidence" value="ECO:0007669"/>
    <property type="project" value="InterPro"/>
</dbReference>
<evidence type="ECO:0000313" key="3">
    <source>
        <dbReference type="EMBL" id="SHH33558.1"/>
    </source>
</evidence>
<dbReference type="Pfam" id="PF00042">
    <property type="entry name" value="Globin"/>
    <property type="match status" value="1"/>
</dbReference>
<dbReference type="InterPro" id="IPR000971">
    <property type="entry name" value="Globin"/>
</dbReference>
<evidence type="ECO:0000259" key="2">
    <source>
        <dbReference type="PROSITE" id="PS01033"/>
    </source>
</evidence>
<feature type="domain" description="Globin" evidence="2">
    <location>
        <begin position="73"/>
        <end position="212"/>
    </location>
</feature>
<dbReference type="GO" id="GO:0005344">
    <property type="term" value="F:oxygen carrier activity"/>
    <property type="evidence" value="ECO:0007669"/>
    <property type="project" value="UniProtKB-KW"/>
</dbReference>
<dbReference type="InterPro" id="IPR044399">
    <property type="entry name" value="Mb-like_M"/>
</dbReference>
<evidence type="ECO:0000313" key="4">
    <source>
        <dbReference type="Proteomes" id="UP000190675"/>
    </source>
</evidence>
<organism evidence="3 4">
    <name type="scientific">Bradyrhizobium erythrophlei</name>
    <dbReference type="NCBI Taxonomy" id="1437360"/>
    <lineage>
        <taxon>Bacteria</taxon>
        <taxon>Pseudomonadati</taxon>
        <taxon>Pseudomonadota</taxon>
        <taxon>Alphaproteobacteria</taxon>
        <taxon>Hyphomicrobiales</taxon>
        <taxon>Nitrobacteraceae</taxon>
        <taxon>Bradyrhizobium</taxon>
    </lineage>
</organism>
<gene>
    <name evidence="3" type="ORF">SAMN05444169_6941</name>
</gene>
<sequence length="212" mass="23736">MVQVSGGALARTSSVAPSIKIKSNFRGYKRVDTIFRAGLLALLFFYFEQGFPPPLFFATSFSRCLSCLESAHTRSAHDAMAPTNLIRHSLELAAGRCEDITPMVYRRLFRQHPEAEAMFRSEGGDLVKGSMLALAIDAMLDFAGDRSGHFRMIECEVASHEAYGTPRELFGEFFRTIADTLRELLGDDWSPEMEQAWRNFLGEIDQVIAQVA</sequence>
<keyword evidence="1" id="KW-0408">Iron</keyword>
<dbReference type="CDD" id="cd01040">
    <property type="entry name" value="Mb-like"/>
    <property type="match status" value="1"/>
</dbReference>
<dbReference type="GO" id="GO:0019825">
    <property type="term" value="F:oxygen binding"/>
    <property type="evidence" value="ECO:0007669"/>
    <property type="project" value="InterPro"/>
</dbReference>
<reference evidence="3 4" key="1">
    <citation type="submission" date="2016-11" db="EMBL/GenBank/DDBJ databases">
        <authorList>
            <person name="Jaros S."/>
            <person name="Januszkiewicz K."/>
            <person name="Wedrychowicz H."/>
        </authorList>
    </citation>
    <scope>NUCLEOTIDE SEQUENCE [LARGE SCALE GENOMIC DNA]</scope>
    <source>
        <strain evidence="3 4">GAS242</strain>
    </source>
</reference>
<keyword evidence="1" id="KW-0561">Oxygen transport</keyword>
<name>A0A1M5S5L9_9BRAD</name>
<dbReference type="AlphaFoldDB" id="A0A1M5S5L9"/>
<evidence type="ECO:0000256" key="1">
    <source>
        <dbReference type="RuleBase" id="RU000356"/>
    </source>
</evidence>
<dbReference type="SUPFAM" id="SSF46458">
    <property type="entry name" value="Globin-like"/>
    <property type="match status" value="1"/>
</dbReference>
<keyword evidence="1" id="KW-0349">Heme</keyword>
<keyword evidence="1" id="KW-0479">Metal-binding</keyword>
<dbReference type="PROSITE" id="PS01033">
    <property type="entry name" value="GLOBIN"/>
    <property type="match status" value="1"/>
</dbReference>
<dbReference type="Gene3D" id="1.10.490.10">
    <property type="entry name" value="Globins"/>
    <property type="match status" value="1"/>
</dbReference>
<dbReference type="Proteomes" id="UP000190675">
    <property type="component" value="Chromosome I"/>
</dbReference>
<dbReference type="RefSeq" id="WP_338075236.1">
    <property type="nucleotide sequence ID" value="NZ_LT670818.1"/>
</dbReference>
<keyword evidence="1" id="KW-0813">Transport</keyword>